<dbReference type="EMBL" id="CP024847">
    <property type="protein sequence ID" value="AUR51100.1"/>
    <property type="molecule type" value="Genomic_DNA"/>
</dbReference>
<evidence type="ECO:0000313" key="4">
    <source>
        <dbReference type="EMBL" id="AUR51100.1"/>
    </source>
</evidence>
<dbReference type="OrthoDB" id="9770965at2"/>
<proteinExistence type="predicted"/>
<dbReference type="Pfam" id="PF01734">
    <property type="entry name" value="Patatin"/>
    <property type="match status" value="1"/>
</dbReference>
<organism evidence="4 5">
    <name type="scientific">Aquella oligotrophica</name>
    <dbReference type="NCBI Taxonomy" id="2067065"/>
    <lineage>
        <taxon>Bacteria</taxon>
        <taxon>Pseudomonadati</taxon>
        <taxon>Pseudomonadota</taxon>
        <taxon>Betaproteobacteria</taxon>
        <taxon>Neisseriales</taxon>
        <taxon>Neisseriaceae</taxon>
        <taxon>Aquella</taxon>
    </lineage>
</organism>
<dbReference type="Proteomes" id="UP000236655">
    <property type="component" value="Chromosome"/>
</dbReference>
<evidence type="ECO:0000313" key="5">
    <source>
        <dbReference type="Proteomes" id="UP000236655"/>
    </source>
</evidence>
<feature type="domain" description="PNPLA" evidence="2">
    <location>
        <begin position="2"/>
        <end position="160"/>
    </location>
</feature>
<dbReference type="Pfam" id="PF12536">
    <property type="entry name" value="DUF3734"/>
    <property type="match status" value="1"/>
</dbReference>
<keyword evidence="5" id="KW-1185">Reference proteome</keyword>
<gene>
    <name evidence="4" type="ORF">CUN60_01850</name>
</gene>
<sequence>MAGNPPEKRIERLKEFWNRVTSSVPVPNFPFAGVAKVHNFWGAMVSLIGRPGFYTPRLINPFLLSNQTPDQLSFYDTTPLRESLNELIDFEYLNQGHVRLCLGATDLASGDFVFFDNAKEKITVEHIMASGALPPGFPAVEIDGRYYVDGGVYANTPLSLVLDEFAHNEESMKNVLCFMFDLFSAHGPLPHTMDGMLERIKDIQFSSHSKRTSALHATTQNLSHAINFLGKKLPPEVKKETKIREILKLGLAHRLDLVHVIYHSPKGTELNSKDYNFSAETAHLHWEQGYENTMKLIQEKAHEWEKTHREGTTVYTVDGGKPLAINI</sequence>
<protein>
    <submittedName>
        <fullName evidence="4">Uncharacterized protein</fullName>
    </submittedName>
</protein>
<dbReference type="GO" id="GO:0006629">
    <property type="term" value="P:lipid metabolic process"/>
    <property type="evidence" value="ECO:0007669"/>
    <property type="project" value="UniProtKB-KW"/>
</dbReference>
<dbReference type="SUPFAM" id="SSF52151">
    <property type="entry name" value="FabD/lysophospholipase-like"/>
    <property type="match status" value="1"/>
</dbReference>
<reference evidence="5" key="1">
    <citation type="submission" date="2017-11" db="EMBL/GenBank/DDBJ databases">
        <authorList>
            <person name="Chan K.G."/>
            <person name="Lee L.S."/>
        </authorList>
    </citation>
    <scope>NUCLEOTIDE SEQUENCE [LARGE SCALE GENOMIC DNA]</scope>
    <source>
        <strain evidence="5">DSM 100970</strain>
    </source>
</reference>
<dbReference type="InterPro" id="IPR016035">
    <property type="entry name" value="Acyl_Trfase/lysoPLipase"/>
</dbReference>
<dbReference type="InterPro" id="IPR002641">
    <property type="entry name" value="PNPLA_dom"/>
</dbReference>
<feature type="domain" description="DUF3734" evidence="3">
    <location>
        <begin position="203"/>
        <end position="302"/>
    </location>
</feature>
<dbReference type="InterPro" id="IPR021095">
    <property type="entry name" value="DUF3734"/>
</dbReference>
<dbReference type="AlphaFoldDB" id="A0A2I7N3R1"/>
<accession>A0A2I7N3R1</accession>
<evidence type="ECO:0000259" key="3">
    <source>
        <dbReference type="Pfam" id="PF12536"/>
    </source>
</evidence>
<name>A0A2I7N3R1_9NEIS</name>
<keyword evidence="1" id="KW-0443">Lipid metabolism</keyword>
<evidence type="ECO:0000256" key="1">
    <source>
        <dbReference type="ARBA" id="ARBA00023098"/>
    </source>
</evidence>
<dbReference type="Gene3D" id="3.40.1090.10">
    <property type="entry name" value="Cytosolic phospholipase A2 catalytic domain"/>
    <property type="match status" value="1"/>
</dbReference>
<dbReference type="KEGG" id="nba:CUN60_01850"/>
<evidence type="ECO:0000259" key="2">
    <source>
        <dbReference type="Pfam" id="PF01734"/>
    </source>
</evidence>